<gene>
    <name evidence="2" type="ORF">NCTC11694_03661</name>
</gene>
<comment type="caution">
    <text evidence="2">The sequence shown here is derived from an EMBL/GenBank/DDBJ whole genome shotgun (WGS) entry which is preliminary data.</text>
</comment>
<dbReference type="EMBL" id="UGJR01000002">
    <property type="protein sequence ID" value="STR42443.1"/>
    <property type="molecule type" value="Genomic_DNA"/>
</dbReference>
<accession>A0A7H4M217</accession>
<dbReference type="Proteomes" id="UP000255050">
    <property type="component" value="Unassembled WGS sequence"/>
</dbReference>
<sequence>MHQMHYENQVPRCQWRCQITRQRNAAQSEKDRQRQPQSVVAERRYRQQRQGKPAAATAMLLRISAPRVAPINIPSSR</sequence>
<feature type="region of interest" description="Disordered" evidence="1">
    <location>
        <begin position="23"/>
        <end position="53"/>
    </location>
</feature>
<name>A0A7H4M217_9ENTR</name>
<protein>
    <submittedName>
        <fullName evidence="2">Uncharacterized protein</fullName>
    </submittedName>
</protein>
<evidence type="ECO:0000313" key="2">
    <source>
        <dbReference type="EMBL" id="STR42443.1"/>
    </source>
</evidence>
<dbReference type="AlphaFoldDB" id="A0A7H4M217"/>
<evidence type="ECO:0000256" key="1">
    <source>
        <dbReference type="SAM" id="MobiDB-lite"/>
    </source>
</evidence>
<reference evidence="2 3" key="1">
    <citation type="submission" date="2018-06" db="EMBL/GenBank/DDBJ databases">
        <authorList>
            <consortium name="Pathogen Informatics"/>
            <person name="Doyle S."/>
        </authorList>
    </citation>
    <scope>NUCLEOTIDE SEQUENCE [LARGE SCALE GENOMIC DNA]</scope>
    <source>
        <strain evidence="2 3">NCTC11694</strain>
    </source>
</reference>
<proteinExistence type="predicted"/>
<organism evidence="2 3">
    <name type="scientific">Klebsiella michiganensis</name>
    <dbReference type="NCBI Taxonomy" id="1134687"/>
    <lineage>
        <taxon>Bacteria</taxon>
        <taxon>Pseudomonadati</taxon>
        <taxon>Pseudomonadota</taxon>
        <taxon>Gammaproteobacteria</taxon>
        <taxon>Enterobacterales</taxon>
        <taxon>Enterobacteriaceae</taxon>
        <taxon>Klebsiella/Raoultella group</taxon>
        <taxon>Klebsiella</taxon>
    </lineage>
</organism>
<evidence type="ECO:0000313" key="3">
    <source>
        <dbReference type="Proteomes" id="UP000255050"/>
    </source>
</evidence>